<evidence type="ECO:0000313" key="2">
    <source>
        <dbReference type="EMBL" id="ERN10574.1"/>
    </source>
</evidence>
<accession>W1PRV3</accession>
<keyword evidence="3" id="KW-1185">Reference proteome</keyword>
<evidence type="ECO:0000256" key="1">
    <source>
        <dbReference type="SAM" id="MobiDB-lite"/>
    </source>
</evidence>
<evidence type="ECO:0000313" key="3">
    <source>
        <dbReference type="Proteomes" id="UP000017836"/>
    </source>
</evidence>
<dbReference type="Gramene" id="ERN10574">
    <property type="protein sequence ID" value="ERN10574"/>
    <property type="gene ID" value="AMTR_s00028p00088140"/>
</dbReference>
<proteinExistence type="predicted"/>
<name>W1PRV3_AMBTC</name>
<dbReference type="Proteomes" id="UP000017836">
    <property type="component" value="Unassembled WGS sequence"/>
</dbReference>
<feature type="region of interest" description="Disordered" evidence="1">
    <location>
        <begin position="124"/>
        <end position="144"/>
    </location>
</feature>
<reference evidence="3" key="1">
    <citation type="journal article" date="2013" name="Science">
        <title>The Amborella genome and the evolution of flowering plants.</title>
        <authorList>
            <consortium name="Amborella Genome Project"/>
        </authorList>
    </citation>
    <scope>NUCLEOTIDE SEQUENCE [LARGE SCALE GENOMIC DNA]</scope>
</reference>
<sequence length="144" mass="15328">MKEGTRGKGLFICGALVRERKVEARGENEAAKMAGNGGATVGDGNETTVSCSRVGGMKGGWVTADSAEMAERREGGKRGEGSGGDSREQVEVAETLEKGSSKVMRSCRAVVGFSREKVREIAESGEWEVAEGRTGELSDRGRRW</sequence>
<dbReference type="EMBL" id="KI392812">
    <property type="protein sequence ID" value="ERN10574.1"/>
    <property type="molecule type" value="Genomic_DNA"/>
</dbReference>
<feature type="region of interest" description="Disordered" evidence="1">
    <location>
        <begin position="51"/>
        <end position="89"/>
    </location>
</feature>
<feature type="compositionally biased region" description="Basic and acidic residues" evidence="1">
    <location>
        <begin position="130"/>
        <end position="144"/>
    </location>
</feature>
<feature type="compositionally biased region" description="Basic and acidic residues" evidence="1">
    <location>
        <begin position="69"/>
        <end position="89"/>
    </location>
</feature>
<dbReference type="HOGENOM" id="CLU_1799033_0_0_1"/>
<gene>
    <name evidence="2" type="ORF">AMTR_s00028p00088140</name>
</gene>
<protein>
    <submittedName>
        <fullName evidence="2">Uncharacterized protein</fullName>
    </submittedName>
</protein>
<dbReference type="AlphaFoldDB" id="W1PRV3"/>
<organism evidence="2 3">
    <name type="scientific">Amborella trichopoda</name>
    <dbReference type="NCBI Taxonomy" id="13333"/>
    <lineage>
        <taxon>Eukaryota</taxon>
        <taxon>Viridiplantae</taxon>
        <taxon>Streptophyta</taxon>
        <taxon>Embryophyta</taxon>
        <taxon>Tracheophyta</taxon>
        <taxon>Spermatophyta</taxon>
        <taxon>Magnoliopsida</taxon>
        <taxon>Amborellales</taxon>
        <taxon>Amborellaceae</taxon>
        <taxon>Amborella</taxon>
    </lineage>
</organism>